<dbReference type="RefSeq" id="WP_035375895.1">
    <property type="nucleotide sequence ID" value="NZ_LR215048.1"/>
</dbReference>
<evidence type="ECO:0000259" key="1">
    <source>
        <dbReference type="Pfam" id="PF20097"/>
    </source>
</evidence>
<evidence type="ECO:0000313" key="3">
    <source>
        <dbReference type="Proteomes" id="UP000289841"/>
    </source>
</evidence>
<dbReference type="Pfam" id="PF20097">
    <property type="entry name" value="DUF6487"/>
    <property type="match status" value="1"/>
</dbReference>
<sequence>MECPYCNKEMEEGFIPASRMRNQWIKKGGKMPSTVFGTSKDGFALSEMPVWKTKKTISYYCYNCNIVIIPVKKFN</sequence>
<proteinExistence type="predicted"/>
<dbReference type="EMBL" id="LR215048">
    <property type="protein sequence ID" value="VEU81265.1"/>
    <property type="molecule type" value="Genomic_DNA"/>
</dbReference>
<evidence type="ECO:0000313" key="2">
    <source>
        <dbReference type="EMBL" id="VEU81265.1"/>
    </source>
</evidence>
<dbReference type="STRING" id="1278311.GCA_000428705_01651"/>
<feature type="domain" description="DUF6487" evidence="1">
    <location>
        <begin position="3"/>
        <end position="72"/>
    </location>
</feature>
<name>A0A449BFS8_HAPAX</name>
<keyword evidence="3" id="KW-1185">Reference proteome</keyword>
<dbReference type="OrthoDB" id="384892at2"/>
<dbReference type="KEGG" id="aaxa:NCTC10138_01663"/>
<organism evidence="2 3">
    <name type="scientific">Haploplasma axanthum</name>
    <name type="common">Acholeplasma axanthum</name>
    <dbReference type="NCBI Taxonomy" id="29552"/>
    <lineage>
        <taxon>Bacteria</taxon>
        <taxon>Bacillati</taxon>
        <taxon>Mycoplasmatota</taxon>
        <taxon>Mollicutes</taxon>
        <taxon>Acholeplasmatales</taxon>
        <taxon>Acholeplasmataceae</taxon>
        <taxon>Haploplasma</taxon>
    </lineage>
</organism>
<dbReference type="AlphaFoldDB" id="A0A449BFS8"/>
<dbReference type="Proteomes" id="UP000289841">
    <property type="component" value="Chromosome"/>
</dbReference>
<reference evidence="2 3" key="1">
    <citation type="submission" date="2019-01" db="EMBL/GenBank/DDBJ databases">
        <authorList>
            <consortium name="Pathogen Informatics"/>
        </authorList>
    </citation>
    <scope>NUCLEOTIDE SEQUENCE [LARGE SCALE GENOMIC DNA]</scope>
    <source>
        <strain evidence="2 3">NCTC10138</strain>
    </source>
</reference>
<dbReference type="InterPro" id="IPR045504">
    <property type="entry name" value="DUF6487"/>
</dbReference>
<protein>
    <recommendedName>
        <fullName evidence="1">DUF6487 domain-containing protein</fullName>
    </recommendedName>
</protein>
<accession>A0A449BFS8</accession>
<gene>
    <name evidence="2" type="ORF">NCTC10138_01663</name>
</gene>